<keyword evidence="1" id="KW-0732">Signal</keyword>
<proteinExistence type="predicted"/>
<feature type="chain" id="PRO_5023071010" description="UrcA family protein" evidence="1">
    <location>
        <begin position="19"/>
        <end position="171"/>
    </location>
</feature>
<dbReference type="RefSeq" id="WP_146571266.1">
    <property type="nucleotide sequence ID" value="NZ_CP042306.1"/>
</dbReference>
<accession>A0A5B8LGZ7</accession>
<evidence type="ECO:0000256" key="1">
    <source>
        <dbReference type="SAM" id="SignalP"/>
    </source>
</evidence>
<evidence type="ECO:0000313" key="2">
    <source>
        <dbReference type="EMBL" id="QDZ07618.1"/>
    </source>
</evidence>
<dbReference type="KEGG" id="spai:FPZ24_09050"/>
<protein>
    <recommendedName>
        <fullName evidence="4">UrcA family protein</fullName>
    </recommendedName>
</protein>
<evidence type="ECO:0008006" key="4">
    <source>
        <dbReference type="Google" id="ProtNLM"/>
    </source>
</evidence>
<keyword evidence="3" id="KW-1185">Reference proteome</keyword>
<organism evidence="2 3">
    <name type="scientific">Sphingomonas panacisoli</name>
    <dbReference type="NCBI Taxonomy" id="1813879"/>
    <lineage>
        <taxon>Bacteria</taxon>
        <taxon>Pseudomonadati</taxon>
        <taxon>Pseudomonadota</taxon>
        <taxon>Alphaproteobacteria</taxon>
        <taxon>Sphingomonadales</taxon>
        <taxon>Sphingomonadaceae</taxon>
        <taxon>Sphingomonas</taxon>
    </lineage>
</organism>
<name>A0A5B8LGZ7_9SPHN</name>
<dbReference type="EMBL" id="CP042306">
    <property type="protein sequence ID" value="QDZ07618.1"/>
    <property type="molecule type" value="Genomic_DNA"/>
</dbReference>
<dbReference type="OrthoDB" id="7572663at2"/>
<evidence type="ECO:0000313" key="3">
    <source>
        <dbReference type="Proteomes" id="UP000315673"/>
    </source>
</evidence>
<gene>
    <name evidence="2" type="ORF">FPZ24_09050</name>
</gene>
<reference evidence="2 3" key="1">
    <citation type="submission" date="2019-07" db="EMBL/GenBank/DDBJ databases">
        <title>Full genome sequence of Sphingomonas sp. 4R-6-7(HKS19).</title>
        <authorList>
            <person name="Im W.-T."/>
        </authorList>
    </citation>
    <scope>NUCLEOTIDE SEQUENCE [LARGE SCALE GENOMIC DNA]</scope>
    <source>
        <strain evidence="2 3">HKS19</strain>
    </source>
</reference>
<dbReference type="Proteomes" id="UP000315673">
    <property type="component" value="Chromosome"/>
</dbReference>
<feature type="signal peptide" evidence="1">
    <location>
        <begin position="1"/>
        <end position="18"/>
    </location>
</feature>
<sequence>MRALLLAAALFAPGSAWAASGDIGCIEAKLGPDAMQRIGNNVVAAADKGGDAATALDADREALIAARDNCRTANNWSPDAVQAAVSYTQGRATKLGAESAIKSDGLDAAKLAASYAALPAGDRKSLVAKASPGAVGAVTAAGANAKQRRHVLLYFAALAAIEFYPADFAAA</sequence>
<dbReference type="AlphaFoldDB" id="A0A5B8LGZ7"/>